<feature type="domain" description="DNA-directed DNA polymerase family A palm" evidence="2">
    <location>
        <begin position="900"/>
        <end position="1123"/>
    </location>
</feature>
<dbReference type="VEuPathDB" id="TriTrypDB:TvY486_1104780"/>
<dbReference type="InterPro" id="IPR043502">
    <property type="entry name" value="DNA/RNA_pol_sf"/>
</dbReference>
<gene>
    <name evidence="3" type="ORF">TVY486_1104780</name>
</gene>
<dbReference type="Pfam" id="PF00476">
    <property type="entry name" value="DNA_pol_A"/>
    <property type="match status" value="1"/>
</dbReference>
<keyword evidence="3" id="KW-0548">Nucleotidyltransferase</keyword>
<dbReference type="SMART" id="SM00479">
    <property type="entry name" value="EXOIII"/>
    <property type="match status" value="1"/>
</dbReference>
<dbReference type="InterPro" id="IPR013520">
    <property type="entry name" value="Ribonucl_H"/>
</dbReference>
<sequence length="1225" mass="137923">EMILTLDPKSNVVRPPLQHGKKKLKPHTEDWFQVQWMHLRALACRADEGEPIQTINRLIAPKYVVYVVHLVRAGTRGLNIALYEPMRRRRYAAKGMLSDVLACLLERQCKEMILIPTNRTDRPTLLRCRTALIKSGRSCLLVFSSELGEKYRGIFQSEPSRHWLALREVTGCLDTDLVFKVYAAAGENARDHHCELLKEQCNGSQMVQPERETLPAVTNSEVDKWLEILSLEKRVAREQAEMEKYSKHLLVSFIATDFAAYTRPANPHSQANYVLATAMMDASGSVVEPWRKYTARGEFRLPSLNGFDVIVVHDAKHFLLLVWEDQELKKFLRRGGRVWCTMQAEYFLEAQRFQTGGNSFHTIAAKYGFVVPSSSVVGVAPVDLPLGFLRNYLISAVGALSTVFHEQLKRACNGSQLISIAHRMDSMLAMASIEWAGIHVDAKEATLRAQAIRNRVQAIDEALRLHVPNEIPVDFQRFFDWTSLHHLSALFFGGGVSLGYSETARSPSNWTTQLVQFCHRYGNLAQLSSDVHLQRFATENNLQGTGHVSQRVARFLDSNESARQRKYRLVVFDIESTGLNAATDSIVEIAAFDPVEGSSFCSLVNPERPIPKQSTAIHHITDSMVKAAPKLPEVTQAFARYLRLGEQSDSDEVIVMIGHNVFSLDEPLLRRAFNRENVSMERLFFCDSLALLKALKQELKGTLDDSKGERSILDILTTSLRLPSLVQGLRVEAEGASHRADTDSKTLWFVLVNALGLGGRDPSTQRDVVFGHAVRTLIVFPGIGCFLPQERRADCVTALLPGLLTKLMGKRELEQLRKRQLDEATLKTLHARGVEVAGLLLQKQNLERYAVNILSSGSDGRLSVLHDDSKVRQHIDLTATTTSRTTSSFPSCQNIPKDDKSSMRGLFVSRFGGKGRCVEVDYSQLEIVVMALLCNDERLVSDLRNGVDFHVKRASFFSGIPYEEIYDGYKRGIPKFVKMRKTAKIFSFQRLYGAGVPLLHKTTGIPVQDLEECVRREEEEFPGISRFHRLARTVALRANNPGLPTHFIVELPTGLRICYKTRDVVLNLPPVKNYPIQSFGAELAQMMVGRVFRHFVQKDFYGNKAFMINFVHDSLWLDCHLDVLEKCVHETKRIMEEVDKYVASAFPGVELKVPLNVTVECGMDMCSMEPLRGDFSHVLKQRRSRVEGLGLTLPSFSEDIDGGRQEKVGMGVEVEDARGDVELTV</sequence>
<dbReference type="Gene3D" id="1.10.150.20">
    <property type="entry name" value="5' to 3' exonuclease, C-terminal subdomain"/>
    <property type="match status" value="1"/>
</dbReference>
<dbReference type="InterPro" id="IPR001098">
    <property type="entry name" value="DNA-dir_DNA_pol_A_palm_dom"/>
</dbReference>
<evidence type="ECO:0000313" key="3">
    <source>
        <dbReference type="EMBL" id="CCC52994.1"/>
    </source>
</evidence>
<dbReference type="PANTHER" id="PTHR10133">
    <property type="entry name" value="DNA POLYMERASE I"/>
    <property type="match status" value="1"/>
</dbReference>
<reference evidence="3" key="1">
    <citation type="journal article" date="2012" name="Proc. Natl. Acad. Sci. U.S.A.">
        <title>Antigenic diversity is generated by distinct evolutionary mechanisms in African trypanosome species.</title>
        <authorList>
            <person name="Jackson A.P."/>
            <person name="Berry A."/>
            <person name="Aslett M."/>
            <person name="Allison H.C."/>
            <person name="Burton P."/>
            <person name="Vavrova-Anderson J."/>
            <person name="Brown R."/>
            <person name="Browne H."/>
            <person name="Corton N."/>
            <person name="Hauser H."/>
            <person name="Gamble J."/>
            <person name="Gilderthorp R."/>
            <person name="Marcello L."/>
            <person name="McQuillan J."/>
            <person name="Otto T.D."/>
            <person name="Quail M.A."/>
            <person name="Sanders M.J."/>
            <person name="van Tonder A."/>
            <person name="Ginger M.L."/>
            <person name="Field M.C."/>
            <person name="Barry J.D."/>
            <person name="Hertz-Fowler C."/>
            <person name="Berriman M."/>
        </authorList>
    </citation>
    <scope>NUCLEOTIDE SEQUENCE</scope>
    <source>
        <strain evidence="3">Y486</strain>
    </source>
</reference>
<feature type="domain" description="Exonuclease" evidence="1">
    <location>
        <begin position="568"/>
        <end position="760"/>
    </location>
</feature>
<dbReference type="Gene3D" id="3.30.420.10">
    <property type="entry name" value="Ribonuclease H-like superfamily/Ribonuclease H"/>
    <property type="match status" value="1"/>
</dbReference>
<dbReference type="PRINTS" id="PR00868">
    <property type="entry name" value="DNAPOLI"/>
</dbReference>
<dbReference type="SUPFAM" id="SSF53098">
    <property type="entry name" value="Ribonuclease H-like"/>
    <property type="match status" value="1"/>
</dbReference>
<dbReference type="Pfam" id="PF00929">
    <property type="entry name" value="RNase_T"/>
    <property type="match status" value="1"/>
</dbReference>
<feature type="non-terminal residue" evidence="3">
    <location>
        <position position="1"/>
    </location>
</feature>
<dbReference type="InterPro" id="IPR036397">
    <property type="entry name" value="RNaseH_sf"/>
</dbReference>
<dbReference type="GO" id="GO:0006261">
    <property type="term" value="P:DNA-templated DNA replication"/>
    <property type="evidence" value="ECO:0007669"/>
    <property type="project" value="InterPro"/>
</dbReference>
<dbReference type="SUPFAM" id="SSF56672">
    <property type="entry name" value="DNA/RNA polymerases"/>
    <property type="match status" value="1"/>
</dbReference>
<dbReference type="Gene3D" id="3.30.70.370">
    <property type="match status" value="1"/>
</dbReference>
<proteinExistence type="predicted"/>
<dbReference type="GO" id="GO:0003887">
    <property type="term" value="F:DNA-directed DNA polymerase activity"/>
    <property type="evidence" value="ECO:0007669"/>
    <property type="project" value="UniProtKB-EC"/>
</dbReference>
<keyword evidence="3" id="KW-0808">Transferase</keyword>
<evidence type="ECO:0000259" key="2">
    <source>
        <dbReference type="SMART" id="SM00482"/>
    </source>
</evidence>
<dbReference type="GO" id="GO:0006302">
    <property type="term" value="P:double-strand break repair"/>
    <property type="evidence" value="ECO:0007669"/>
    <property type="project" value="TreeGrafter"/>
</dbReference>
<organism evidence="3">
    <name type="scientific">Trypanosoma vivax (strain Y486)</name>
    <dbReference type="NCBI Taxonomy" id="1055687"/>
    <lineage>
        <taxon>Eukaryota</taxon>
        <taxon>Discoba</taxon>
        <taxon>Euglenozoa</taxon>
        <taxon>Kinetoplastea</taxon>
        <taxon>Metakinetoplastina</taxon>
        <taxon>Trypanosomatida</taxon>
        <taxon>Trypanosomatidae</taxon>
        <taxon>Trypanosoma</taxon>
        <taxon>Duttonella</taxon>
    </lineage>
</organism>
<dbReference type="AlphaFoldDB" id="G0UB07"/>
<evidence type="ECO:0000259" key="1">
    <source>
        <dbReference type="SMART" id="SM00479"/>
    </source>
</evidence>
<accession>G0UB07</accession>
<dbReference type="EMBL" id="HE573027">
    <property type="protein sequence ID" value="CCC52994.1"/>
    <property type="molecule type" value="Genomic_DNA"/>
</dbReference>
<protein>
    <submittedName>
        <fullName evidence="3">Mitochondrial DNA polymerase I protein B,putative</fullName>
        <ecNumber evidence="3">2.7.7.7</ecNumber>
    </submittedName>
</protein>
<dbReference type="GO" id="GO:0003677">
    <property type="term" value="F:DNA binding"/>
    <property type="evidence" value="ECO:0007669"/>
    <property type="project" value="InterPro"/>
</dbReference>
<dbReference type="CDD" id="cd06127">
    <property type="entry name" value="DEDDh"/>
    <property type="match status" value="1"/>
</dbReference>
<dbReference type="SMART" id="SM00482">
    <property type="entry name" value="POLAc"/>
    <property type="match status" value="1"/>
</dbReference>
<dbReference type="InterPro" id="IPR002298">
    <property type="entry name" value="DNA_polymerase_A"/>
</dbReference>
<name>G0UB07_TRYVY</name>
<dbReference type="EC" id="2.7.7.7" evidence="3"/>
<dbReference type="InterPro" id="IPR012337">
    <property type="entry name" value="RNaseH-like_sf"/>
</dbReference>
<dbReference type="PANTHER" id="PTHR10133:SF40">
    <property type="entry name" value="DNA POLYMERASE I PROTEIN B, PUTATIVE-RELATED"/>
    <property type="match status" value="1"/>
</dbReference>